<gene>
    <name evidence="2" type="ORF">GPM918_LOCUS29352</name>
    <name evidence="1" type="ORF">OVA965_LOCUS8954</name>
    <name evidence="4" type="ORF">SRO942_LOCUS29924</name>
    <name evidence="3" type="ORF">TMI583_LOCUS8944</name>
</gene>
<dbReference type="EMBL" id="CAJOBA010003093">
    <property type="protein sequence ID" value="CAF3670313.1"/>
    <property type="molecule type" value="Genomic_DNA"/>
</dbReference>
<proteinExistence type="predicted"/>
<keyword evidence="5" id="KW-1185">Reference proteome</keyword>
<evidence type="ECO:0000313" key="3">
    <source>
        <dbReference type="EMBL" id="CAF3670313.1"/>
    </source>
</evidence>
<protein>
    <submittedName>
        <fullName evidence="2">Uncharacterized protein</fullName>
    </submittedName>
</protein>
<dbReference type="Proteomes" id="UP000677228">
    <property type="component" value="Unassembled WGS sequence"/>
</dbReference>
<dbReference type="EMBL" id="CAJOBC010046344">
    <property type="protein sequence ID" value="CAF4162056.1"/>
    <property type="molecule type" value="Genomic_DNA"/>
</dbReference>
<accession>A0A815F451</accession>
<dbReference type="Proteomes" id="UP000681722">
    <property type="component" value="Unassembled WGS sequence"/>
</dbReference>
<evidence type="ECO:0000313" key="2">
    <source>
        <dbReference type="EMBL" id="CAF1318435.1"/>
    </source>
</evidence>
<organism evidence="2 5">
    <name type="scientific">Didymodactylos carnosus</name>
    <dbReference type="NCBI Taxonomy" id="1234261"/>
    <lineage>
        <taxon>Eukaryota</taxon>
        <taxon>Metazoa</taxon>
        <taxon>Spiralia</taxon>
        <taxon>Gnathifera</taxon>
        <taxon>Rotifera</taxon>
        <taxon>Eurotatoria</taxon>
        <taxon>Bdelloidea</taxon>
        <taxon>Philodinida</taxon>
        <taxon>Philodinidae</taxon>
        <taxon>Didymodactylos</taxon>
    </lineage>
</organism>
<sequence length="186" mass="21621">VKYCRELAALYPDEIINFSCDNKAKVHVGTLAVMFAWDDSKYNPVERTLSYLSKQITSAVLNRKISNKTSEQNNFDNAVTVLCSYWDKNFYDSYQISCIPVISYSILLYGGNSDRINLLKTEKYRKNAQNKGIHGKFQFFMKHCRRSTYLVLFIKCDDPNCYHCLMRAWLSIFVFVAEENKTLPKG</sequence>
<dbReference type="EMBL" id="CAJNOK010003093">
    <property type="protein sequence ID" value="CAF0887586.1"/>
    <property type="molecule type" value="Genomic_DNA"/>
</dbReference>
<dbReference type="Proteomes" id="UP000682733">
    <property type="component" value="Unassembled WGS sequence"/>
</dbReference>
<dbReference type="EMBL" id="CAJNOQ010013286">
    <property type="protein sequence ID" value="CAF1318435.1"/>
    <property type="molecule type" value="Genomic_DNA"/>
</dbReference>
<dbReference type="Proteomes" id="UP000663829">
    <property type="component" value="Unassembled WGS sequence"/>
</dbReference>
<dbReference type="OrthoDB" id="2433005at2759"/>
<name>A0A815F451_9BILA</name>
<comment type="caution">
    <text evidence="2">The sequence shown here is derived from an EMBL/GenBank/DDBJ whole genome shotgun (WGS) entry which is preliminary data.</text>
</comment>
<dbReference type="AlphaFoldDB" id="A0A815F451"/>
<evidence type="ECO:0000313" key="5">
    <source>
        <dbReference type="Proteomes" id="UP000663829"/>
    </source>
</evidence>
<reference evidence="2" key="1">
    <citation type="submission" date="2021-02" db="EMBL/GenBank/DDBJ databases">
        <authorList>
            <person name="Nowell W R."/>
        </authorList>
    </citation>
    <scope>NUCLEOTIDE SEQUENCE</scope>
</reference>
<evidence type="ECO:0000313" key="4">
    <source>
        <dbReference type="EMBL" id="CAF4162056.1"/>
    </source>
</evidence>
<evidence type="ECO:0000313" key="1">
    <source>
        <dbReference type="EMBL" id="CAF0887586.1"/>
    </source>
</evidence>
<feature type="non-terminal residue" evidence="2">
    <location>
        <position position="1"/>
    </location>
</feature>